<dbReference type="SUPFAM" id="SSF48498">
    <property type="entry name" value="Tetracyclin repressor-like, C-terminal domain"/>
    <property type="match status" value="1"/>
</dbReference>
<dbReference type="OrthoDB" id="4542604at2"/>
<dbReference type="eggNOG" id="COG1309">
    <property type="taxonomic scope" value="Bacteria"/>
</dbReference>
<gene>
    <name evidence="4" type="ORF">NONO_c36780</name>
</gene>
<dbReference type="PANTHER" id="PTHR30055">
    <property type="entry name" value="HTH-TYPE TRANSCRIPTIONAL REGULATOR RUTR"/>
    <property type="match status" value="1"/>
</dbReference>
<keyword evidence="5" id="KW-1185">Reference proteome</keyword>
<accession>W5TGJ6</accession>
<dbReference type="STRING" id="1415166.NONO_c36780"/>
<name>W5TGJ6_9NOCA</name>
<dbReference type="PROSITE" id="PS01081">
    <property type="entry name" value="HTH_TETR_1"/>
    <property type="match status" value="1"/>
</dbReference>
<dbReference type="InterPro" id="IPR009057">
    <property type="entry name" value="Homeodomain-like_sf"/>
</dbReference>
<dbReference type="Pfam" id="PF00440">
    <property type="entry name" value="TetR_N"/>
    <property type="match status" value="1"/>
</dbReference>
<dbReference type="Proteomes" id="UP000019150">
    <property type="component" value="Chromosome"/>
</dbReference>
<dbReference type="Gene3D" id="1.10.357.10">
    <property type="entry name" value="Tetracycline Repressor, domain 2"/>
    <property type="match status" value="1"/>
</dbReference>
<organism evidence="4 5">
    <name type="scientific">Nocardia nova SH22a</name>
    <dbReference type="NCBI Taxonomy" id="1415166"/>
    <lineage>
        <taxon>Bacteria</taxon>
        <taxon>Bacillati</taxon>
        <taxon>Actinomycetota</taxon>
        <taxon>Actinomycetes</taxon>
        <taxon>Mycobacteriales</taxon>
        <taxon>Nocardiaceae</taxon>
        <taxon>Nocardia</taxon>
    </lineage>
</organism>
<protein>
    <submittedName>
        <fullName evidence="4">Putative transcriptional regulator, TetR family</fullName>
    </submittedName>
</protein>
<dbReference type="GO" id="GO:0000976">
    <property type="term" value="F:transcription cis-regulatory region binding"/>
    <property type="evidence" value="ECO:0007669"/>
    <property type="project" value="TreeGrafter"/>
</dbReference>
<evidence type="ECO:0000256" key="1">
    <source>
        <dbReference type="ARBA" id="ARBA00023125"/>
    </source>
</evidence>
<dbReference type="RefSeq" id="WP_025349902.1">
    <property type="nucleotide sequence ID" value="NZ_CP006850.1"/>
</dbReference>
<dbReference type="EMBL" id="CP006850">
    <property type="protein sequence ID" value="AHH18465.1"/>
    <property type="molecule type" value="Genomic_DNA"/>
</dbReference>
<dbReference type="HOGENOM" id="CLU_069356_11_1_11"/>
<feature type="domain" description="HTH tetR-type" evidence="3">
    <location>
        <begin position="14"/>
        <end position="73"/>
    </location>
</feature>
<dbReference type="PANTHER" id="PTHR30055:SF160">
    <property type="entry name" value="TRANSCRIPTIONAL REGULATORY PROTEIN (PROBABLY ASNC-FAMILY)-RELATED"/>
    <property type="match status" value="1"/>
</dbReference>
<evidence type="ECO:0000256" key="2">
    <source>
        <dbReference type="PROSITE-ProRule" id="PRU00335"/>
    </source>
</evidence>
<evidence type="ECO:0000313" key="4">
    <source>
        <dbReference type="EMBL" id="AHH18465.1"/>
    </source>
</evidence>
<dbReference type="PATRIC" id="fig|1415166.3.peg.3775"/>
<dbReference type="KEGG" id="nno:NONO_c36780"/>
<evidence type="ECO:0000259" key="3">
    <source>
        <dbReference type="PROSITE" id="PS50977"/>
    </source>
</evidence>
<evidence type="ECO:0000313" key="5">
    <source>
        <dbReference type="Proteomes" id="UP000019150"/>
    </source>
</evidence>
<dbReference type="InterPro" id="IPR050109">
    <property type="entry name" value="HTH-type_TetR-like_transc_reg"/>
</dbReference>
<dbReference type="InterPro" id="IPR001647">
    <property type="entry name" value="HTH_TetR"/>
</dbReference>
<dbReference type="PROSITE" id="PS50977">
    <property type="entry name" value="HTH_TETR_2"/>
    <property type="match status" value="1"/>
</dbReference>
<sequence>MADARTERWVAHRAEVRERLIDSAIRTIDQIGPQVTMQELATEAKIQKPTLYRFFTDKAELVRGIHERMRGEWRERIVTVPTDPDVTIGDFIRSCIDAYLQSVHEHPHVHRLMVQMMVCATGSEVKKDDPSPSIADDMAAMMHTVISALGGTRTDLELDAHMLMGSVMYGVIWWLDSDMTTEYAHLLDHIDKNLRAMLQATAHANRIHVDFDAPMAVILSTLSVAES</sequence>
<keyword evidence="1 2" id="KW-0238">DNA-binding</keyword>
<dbReference type="InterPro" id="IPR023772">
    <property type="entry name" value="DNA-bd_HTH_TetR-type_CS"/>
</dbReference>
<proteinExistence type="predicted"/>
<dbReference type="InterPro" id="IPR036271">
    <property type="entry name" value="Tet_transcr_reg_TetR-rel_C_sf"/>
</dbReference>
<reference evidence="4 5" key="1">
    <citation type="journal article" date="2014" name="Appl. Environ. Microbiol.">
        <title>Insights into the Microbial Degradation of Rubber and Gutta-Percha by Analysis of the Complete Genome of Nocardia nova SH22a.</title>
        <authorList>
            <person name="Luo Q."/>
            <person name="Hiessl S."/>
            <person name="Poehlein A."/>
            <person name="Daniel R."/>
            <person name="Steinbuchel A."/>
        </authorList>
    </citation>
    <scope>NUCLEOTIDE SEQUENCE [LARGE SCALE GENOMIC DNA]</scope>
    <source>
        <strain evidence="4">SH22a</strain>
    </source>
</reference>
<dbReference type="GO" id="GO:0003700">
    <property type="term" value="F:DNA-binding transcription factor activity"/>
    <property type="evidence" value="ECO:0007669"/>
    <property type="project" value="TreeGrafter"/>
</dbReference>
<dbReference type="AlphaFoldDB" id="W5TGJ6"/>
<feature type="DNA-binding region" description="H-T-H motif" evidence="2">
    <location>
        <begin position="36"/>
        <end position="55"/>
    </location>
</feature>
<dbReference type="SUPFAM" id="SSF46689">
    <property type="entry name" value="Homeodomain-like"/>
    <property type="match status" value="1"/>
</dbReference>